<feature type="binding site" evidence="5">
    <location>
        <position position="68"/>
    </location>
    <ligand>
        <name>molybdate</name>
        <dbReference type="ChEBI" id="CHEBI:36264"/>
    </ligand>
</feature>
<evidence type="ECO:0000256" key="5">
    <source>
        <dbReference type="PIRSR" id="PIRSR004846-1"/>
    </source>
</evidence>
<dbReference type="PANTHER" id="PTHR30632">
    <property type="entry name" value="MOLYBDATE-BINDING PERIPLASMIC PROTEIN"/>
    <property type="match status" value="1"/>
</dbReference>
<dbReference type="Proteomes" id="UP000034681">
    <property type="component" value="Unassembled WGS sequence"/>
</dbReference>
<keyword evidence="2 5" id="KW-0500">Molybdenum</keyword>
<feature type="binding site" evidence="5">
    <location>
        <position position="176"/>
    </location>
    <ligand>
        <name>molybdate</name>
        <dbReference type="ChEBI" id="CHEBI:36264"/>
    </ligand>
</feature>
<dbReference type="SUPFAM" id="SSF53850">
    <property type="entry name" value="Periplasmic binding protein-like II"/>
    <property type="match status" value="1"/>
</dbReference>
<dbReference type="RefSeq" id="WP_017714498.1">
    <property type="nucleotide sequence ID" value="NZ_KB235944.1"/>
</dbReference>
<dbReference type="InterPro" id="IPR005950">
    <property type="entry name" value="ModA"/>
</dbReference>
<dbReference type="Pfam" id="PF13531">
    <property type="entry name" value="SBP_bac_11"/>
    <property type="match status" value="1"/>
</dbReference>
<keyword evidence="4" id="KW-0732">Signal</keyword>
<dbReference type="STRING" id="317619.GCA_000332315_04397"/>
<feature type="binding site" evidence="5">
    <location>
        <position position="149"/>
    </location>
    <ligand>
        <name>molybdate</name>
        <dbReference type="ChEBI" id="CHEBI:36264"/>
    </ligand>
</feature>
<dbReference type="NCBIfam" id="TIGR01256">
    <property type="entry name" value="modA"/>
    <property type="match status" value="1"/>
</dbReference>
<evidence type="ECO:0008006" key="8">
    <source>
        <dbReference type="Google" id="ProtNLM"/>
    </source>
</evidence>
<dbReference type="GO" id="GO:0046872">
    <property type="term" value="F:metal ion binding"/>
    <property type="evidence" value="ECO:0007669"/>
    <property type="project" value="UniProtKB-KW"/>
</dbReference>
<protein>
    <recommendedName>
        <fullName evidence="8">Molybdate ABC transporter substrate-binding protein</fullName>
    </recommendedName>
</protein>
<comment type="caution">
    <text evidence="6">The sequence shown here is derived from an EMBL/GenBank/DDBJ whole genome shotgun (WGS) entry which is preliminary data.</text>
</comment>
<dbReference type="PANTHER" id="PTHR30632:SF0">
    <property type="entry name" value="SULFATE-BINDING PROTEIN"/>
    <property type="match status" value="1"/>
</dbReference>
<gene>
    <name evidence="6" type="ORF">PROH_04940</name>
</gene>
<proteinExistence type="inferred from homology"/>
<organism evidence="6 7">
    <name type="scientific">Prochlorothrix hollandica PCC 9006 = CALU 1027</name>
    <dbReference type="NCBI Taxonomy" id="317619"/>
    <lineage>
        <taxon>Bacteria</taxon>
        <taxon>Bacillati</taxon>
        <taxon>Cyanobacteriota</taxon>
        <taxon>Cyanophyceae</taxon>
        <taxon>Prochlorotrichales</taxon>
        <taxon>Prochlorotrichaceae</taxon>
        <taxon>Prochlorothrix</taxon>
    </lineage>
</organism>
<dbReference type="eggNOG" id="COG0725">
    <property type="taxonomic scope" value="Bacteria"/>
</dbReference>
<comment type="similarity">
    <text evidence="1">Belongs to the bacterial solute-binding protein ModA family.</text>
</comment>
<dbReference type="Gene3D" id="3.40.190.10">
    <property type="entry name" value="Periplasmic binding protein-like II"/>
    <property type="match status" value="2"/>
</dbReference>
<name>A0A0M2PWV0_PROHO</name>
<feature type="binding site" evidence="5">
    <location>
        <position position="41"/>
    </location>
    <ligand>
        <name>molybdate</name>
        <dbReference type="ChEBI" id="CHEBI:36264"/>
    </ligand>
</feature>
<evidence type="ECO:0000313" key="6">
    <source>
        <dbReference type="EMBL" id="KKJ00650.1"/>
    </source>
</evidence>
<evidence type="ECO:0000313" key="7">
    <source>
        <dbReference type="Proteomes" id="UP000034681"/>
    </source>
</evidence>
<dbReference type="GO" id="GO:0030973">
    <property type="term" value="F:molybdate ion binding"/>
    <property type="evidence" value="ECO:0007669"/>
    <property type="project" value="TreeGrafter"/>
</dbReference>
<evidence type="ECO:0000256" key="1">
    <source>
        <dbReference type="ARBA" id="ARBA00009175"/>
    </source>
</evidence>
<dbReference type="EMBL" id="AJTX02000003">
    <property type="protein sequence ID" value="KKJ00650.1"/>
    <property type="molecule type" value="Genomic_DNA"/>
</dbReference>
<dbReference type="PIRSF" id="PIRSF004846">
    <property type="entry name" value="ModA"/>
    <property type="match status" value="1"/>
</dbReference>
<dbReference type="GO" id="GO:0015689">
    <property type="term" value="P:molybdate ion transport"/>
    <property type="evidence" value="ECO:0007669"/>
    <property type="project" value="InterPro"/>
</dbReference>
<reference evidence="6" key="1">
    <citation type="submission" date="2012-04" db="EMBL/GenBank/DDBJ databases">
        <authorList>
            <person name="Borisov I.G."/>
            <person name="Ivanikova N.V."/>
            <person name="Pinevich A.V."/>
        </authorList>
    </citation>
    <scope>NUCLEOTIDE SEQUENCE [LARGE SCALE GENOMIC DNA]</scope>
    <source>
        <strain evidence="6">CALU 1027</strain>
    </source>
</reference>
<dbReference type="PROSITE" id="PS51257">
    <property type="entry name" value="PROKAR_LIPOPROTEIN"/>
    <property type="match status" value="1"/>
</dbReference>
<keyword evidence="7" id="KW-1185">Reference proteome</keyword>
<evidence type="ECO:0000256" key="4">
    <source>
        <dbReference type="ARBA" id="ARBA00022729"/>
    </source>
</evidence>
<dbReference type="AlphaFoldDB" id="A0A0M2PWV0"/>
<dbReference type="InterPro" id="IPR050682">
    <property type="entry name" value="ModA/WtpA"/>
</dbReference>
<dbReference type="GO" id="GO:1901359">
    <property type="term" value="F:tungstate binding"/>
    <property type="evidence" value="ECO:0007669"/>
    <property type="project" value="UniProtKB-ARBA"/>
</dbReference>
<sequence length="261" mass="27832">MKRRQFLVQTGLTLGSVAACGGRQTNQVSQGRALMVAAAASLQDALGEVALLEQPGDRPPLRYTFGGSGTLQRQIEQGAPVDLFLAAAPFPLDALERQGLLWAGSRRNLLGNSLVLIVPQNSPELTGFQDLGRDRPPSLALGNPATVPAGYYGEAVLRYFGFYDRLQPHLIWAQDVRQVLAYVATGNVEGGLVYGTDAQVNGAVRRVAVAPPESHAPIVYPGAVLQASGQRQQALAFLDFLGQPPAQSVFRRYGFGIVPGV</sequence>
<dbReference type="FunFam" id="3.40.190.10:FF:000035">
    <property type="entry name" value="Molybdate ABC transporter substrate-binding protein"/>
    <property type="match status" value="1"/>
</dbReference>
<evidence type="ECO:0000256" key="2">
    <source>
        <dbReference type="ARBA" id="ARBA00022505"/>
    </source>
</evidence>
<accession>A0A0M2PWV0</accession>
<evidence type="ECO:0000256" key="3">
    <source>
        <dbReference type="ARBA" id="ARBA00022723"/>
    </source>
</evidence>
<keyword evidence="3 5" id="KW-0479">Metal-binding</keyword>
<feature type="binding site" evidence="5">
    <location>
        <position position="194"/>
    </location>
    <ligand>
        <name>molybdate</name>
        <dbReference type="ChEBI" id="CHEBI:36264"/>
    </ligand>
</feature>
<dbReference type="OrthoDB" id="9785015at2"/>